<dbReference type="GO" id="GO:0000976">
    <property type="term" value="F:transcription cis-regulatory region binding"/>
    <property type="evidence" value="ECO:0007669"/>
    <property type="project" value="TreeGrafter"/>
</dbReference>
<protein>
    <recommendedName>
        <fullName evidence="1 7">Transcriptional regulator MraZ</fullName>
    </recommendedName>
</protein>
<reference evidence="9 10" key="1">
    <citation type="submission" date="2021-03" db="EMBL/GenBank/DDBJ databases">
        <title>Novel species identification of genus Shewanella.</title>
        <authorList>
            <person name="Liu G."/>
            <person name="Zhang Q."/>
        </authorList>
    </citation>
    <scope>NUCLEOTIDE SEQUENCE [LARGE SCALE GENOMIC DNA]</scope>
    <source>
        <strain evidence="9 10">FJAT-53726</strain>
    </source>
</reference>
<dbReference type="GO" id="GO:2000143">
    <property type="term" value="P:negative regulation of DNA-templated transcription initiation"/>
    <property type="evidence" value="ECO:0007669"/>
    <property type="project" value="TreeGrafter"/>
</dbReference>
<dbReference type="KEGG" id="scyp:JYB88_01590"/>
<dbReference type="NCBIfam" id="TIGR00242">
    <property type="entry name" value="division/cell wall cluster transcriptional repressor MraZ"/>
    <property type="match status" value="1"/>
</dbReference>
<dbReference type="Gene3D" id="3.40.1550.20">
    <property type="entry name" value="Transcriptional regulator MraZ domain"/>
    <property type="match status" value="1"/>
</dbReference>
<keyword evidence="3" id="KW-0677">Repeat</keyword>
<dbReference type="EMBL" id="CP071504">
    <property type="protein sequence ID" value="QSX30387.1"/>
    <property type="molecule type" value="Genomic_DNA"/>
</dbReference>
<keyword evidence="4 7" id="KW-0805">Transcription regulation</keyword>
<dbReference type="AlphaFoldDB" id="A0A975AKH6"/>
<evidence type="ECO:0000259" key="8">
    <source>
        <dbReference type="PROSITE" id="PS51740"/>
    </source>
</evidence>
<dbReference type="Proteomes" id="UP000663281">
    <property type="component" value="Chromosome"/>
</dbReference>
<proteinExistence type="inferred from homology"/>
<dbReference type="InterPro" id="IPR037914">
    <property type="entry name" value="SpoVT-AbrB_sf"/>
</dbReference>
<dbReference type="Pfam" id="PF02381">
    <property type="entry name" value="MraZ"/>
    <property type="match status" value="2"/>
</dbReference>
<accession>A0A975AKH6</accession>
<dbReference type="CDD" id="cd16321">
    <property type="entry name" value="MraZ_C"/>
    <property type="match status" value="1"/>
</dbReference>
<dbReference type="GO" id="GO:0005737">
    <property type="term" value="C:cytoplasm"/>
    <property type="evidence" value="ECO:0007669"/>
    <property type="project" value="UniProtKB-UniRule"/>
</dbReference>
<sequence length="152" mass="17227">MFRGASAINLDAKGRIAIPMRYRDSLHAEHGGKLVITVDIQSSCLLLYPIHEWTKIEAKLMLLSDTQPTQRALKRMLLGYAHEIELDGNGRLLLPLPLRQYANLDKQAMLVGQLNKFELWDEQAWQSEIAASQQTIRQEDLAADARLADFSL</sequence>
<keyword evidence="6 7" id="KW-0804">Transcription</keyword>
<dbReference type="InterPro" id="IPR038619">
    <property type="entry name" value="MraZ_sf"/>
</dbReference>
<dbReference type="GO" id="GO:0009295">
    <property type="term" value="C:nucleoid"/>
    <property type="evidence" value="ECO:0007669"/>
    <property type="project" value="UniProtKB-SubCell"/>
</dbReference>
<evidence type="ECO:0000313" key="10">
    <source>
        <dbReference type="Proteomes" id="UP000663281"/>
    </source>
</evidence>
<keyword evidence="2 7" id="KW-0963">Cytoplasm</keyword>
<dbReference type="RefSeq" id="WP_207321717.1">
    <property type="nucleotide sequence ID" value="NZ_CP071501.1"/>
</dbReference>
<evidence type="ECO:0000256" key="1">
    <source>
        <dbReference type="ARBA" id="ARBA00013860"/>
    </source>
</evidence>
<keyword evidence="10" id="KW-1185">Reference proteome</keyword>
<feature type="domain" description="SpoVT-AbrB" evidence="8">
    <location>
        <begin position="81"/>
        <end position="124"/>
    </location>
</feature>
<evidence type="ECO:0000256" key="5">
    <source>
        <dbReference type="ARBA" id="ARBA00023125"/>
    </source>
</evidence>
<evidence type="ECO:0000256" key="6">
    <source>
        <dbReference type="ARBA" id="ARBA00023163"/>
    </source>
</evidence>
<keyword evidence="5 7" id="KW-0238">DNA-binding</keyword>
<dbReference type="InterPro" id="IPR003444">
    <property type="entry name" value="MraZ"/>
</dbReference>
<evidence type="ECO:0000256" key="7">
    <source>
        <dbReference type="HAMAP-Rule" id="MF_01008"/>
    </source>
</evidence>
<evidence type="ECO:0000313" key="9">
    <source>
        <dbReference type="EMBL" id="QSX30387.1"/>
    </source>
</evidence>
<dbReference type="InterPro" id="IPR035642">
    <property type="entry name" value="MraZ_N"/>
</dbReference>
<name>A0A975AKH6_9GAMM</name>
<dbReference type="InterPro" id="IPR035644">
    <property type="entry name" value="MraZ_C"/>
</dbReference>
<dbReference type="InterPro" id="IPR007159">
    <property type="entry name" value="SpoVT-AbrB_dom"/>
</dbReference>
<dbReference type="PANTHER" id="PTHR34701:SF1">
    <property type="entry name" value="TRANSCRIPTIONAL REGULATOR MRAZ"/>
    <property type="match status" value="1"/>
</dbReference>
<evidence type="ECO:0000256" key="4">
    <source>
        <dbReference type="ARBA" id="ARBA00023015"/>
    </source>
</evidence>
<evidence type="ECO:0000256" key="2">
    <source>
        <dbReference type="ARBA" id="ARBA00022490"/>
    </source>
</evidence>
<comment type="similarity">
    <text evidence="7">Belongs to the MraZ family.</text>
</comment>
<dbReference type="HAMAP" id="MF_01008">
    <property type="entry name" value="MraZ"/>
    <property type="match status" value="1"/>
</dbReference>
<dbReference type="InterPro" id="IPR020603">
    <property type="entry name" value="MraZ_dom"/>
</dbReference>
<dbReference type="GO" id="GO:0003700">
    <property type="term" value="F:DNA-binding transcription factor activity"/>
    <property type="evidence" value="ECO:0007669"/>
    <property type="project" value="UniProtKB-UniRule"/>
</dbReference>
<organism evidence="9 10">
    <name type="scientific">Shewanella cyperi</name>
    <dbReference type="NCBI Taxonomy" id="2814292"/>
    <lineage>
        <taxon>Bacteria</taxon>
        <taxon>Pseudomonadati</taxon>
        <taxon>Pseudomonadota</taxon>
        <taxon>Gammaproteobacteria</taxon>
        <taxon>Alteromonadales</taxon>
        <taxon>Shewanellaceae</taxon>
        <taxon>Shewanella</taxon>
    </lineage>
</organism>
<gene>
    <name evidence="7 9" type="primary">mraZ</name>
    <name evidence="9" type="ORF">JYB88_01590</name>
</gene>
<comment type="subcellular location">
    <subcellularLocation>
        <location evidence="7">Cytoplasm</location>
        <location evidence="7">Nucleoid</location>
    </subcellularLocation>
</comment>
<feature type="domain" description="SpoVT-AbrB" evidence="8">
    <location>
        <begin position="5"/>
        <end position="52"/>
    </location>
</feature>
<dbReference type="PROSITE" id="PS51740">
    <property type="entry name" value="SPOVT_ABRB"/>
    <property type="match status" value="2"/>
</dbReference>
<dbReference type="SUPFAM" id="SSF89447">
    <property type="entry name" value="AbrB/MazE/MraZ-like"/>
    <property type="match status" value="1"/>
</dbReference>
<comment type="subunit">
    <text evidence="7">Forms oligomers.</text>
</comment>
<dbReference type="PANTHER" id="PTHR34701">
    <property type="entry name" value="TRANSCRIPTIONAL REGULATOR MRAZ"/>
    <property type="match status" value="1"/>
</dbReference>
<dbReference type="CDD" id="cd16320">
    <property type="entry name" value="MraZ_N"/>
    <property type="match status" value="1"/>
</dbReference>
<evidence type="ECO:0000256" key="3">
    <source>
        <dbReference type="ARBA" id="ARBA00022737"/>
    </source>
</evidence>